<dbReference type="NCBIfam" id="NF041622">
    <property type="entry name" value="KwaA"/>
    <property type="match status" value="1"/>
</dbReference>
<keyword evidence="1" id="KW-0812">Transmembrane</keyword>
<evidence type="ECO:0000313" key="2">
    <source>
        <dbReference type="EMBL" id="ELP30245.1"/>
    </source>
</evidence>
<feature type="transmembrane region" description="Helical" evidence="1">
    <location>
        <begin position="113"/>
        <end position="130"/>
    </location>
</feature>
<dbReference type="EMBL" id="AMWG01000163">
    <property type="protein sequence ID" value="ELP30245.1"/>
    <property type="molecule type" value="Genomic_DNA"/>
</dbReference>
<comment type="caution">
    <text evidence="2">The sequence shown here is derived from an EMBL/GenBank/DDBJ whole genome shotgun (WGS) entry which is preliminary data.</text>
</comment>
<evidence type="ECO:0000256" key="1">
    <source>
        <dbReference type="SAM" id="Phobius"/>
    </source>
</evidence>
<keyword evidence="1" id="KW-0472">Membrane</keyword>
<proteinExistence type="predicted"/>
<reference evidence="2 3" key="1">
    <citation type="journal article" date="2013" name="Mar. Genomics">
        <title>Expression of sulfatases in Rhodopirellula baltica and the diversity of sulfatases in the genus Rhodopirellula.</title>
        <authorList>
            <person name="Wegner C.E."/>
            <person name="Richter-Heitmann T."/>
            <person name="Klindworth A."/>
            <person name="Klockow C."/>
            <person name="Richter M."/>
            <person name="Achstetter T."/>
            <person name="Glockner F.O."/>
            <person name="Harder J."/>
        </authorList>
    </citation>
    <scope>NUCLEOTIDE SEQUENCE [LARGE SCALE GENOMIC DNA]</scope>
    <source>
        <strain evidence="2 3">SWK14</strain>
    </source>
</reference>
<protein>
    <submittedName>
        <fullName evidence="2">Uncharacterized protein</fullName>
    </submittedName>
</protein>
<dbReference type="Proteomes" id="UP000010959">
    <property type="component" value="Unassembled WGS sequence"/>
</dbReference>
<organism evidence="2 3">
    <name type="scientific">Rhodopirellula baltica SWK14</name>
    <dbReference type="NCBI Taxonomy" id="993516"/>
    <lineage>
        <taxon>Bacteria</taxon>
        <taxon>Pseudomonadati</taxon>
        <taxon>Planctomycetota</taxon>
        <taxon>Planctomycetia</taxon>
        <taxon>Pirellulales</taxon>
        <taxon>Pirellulaceae</taxon>
        <taxon>Rhodopirellula</taxon>
    </lineage>
</organism>
<name>L7C8U6_RHOBT</name>
<accession>L7C8U6</accession>
<sequence length="193" mass="21520">MNSVFKKVNLYVLSLGLLFLFIVIITFEPVTTSSGLRTLVGWSDLATANYVSLIAAFGMAYCGFAYVLFRHQLKGATELPFEVTRIESVEYEHLTFLATYVVPLISFDFGSGRQLLVLGLLLIAMGAIYVKTDLFYANPSLALLGFRIYRVDGNFKTGDRHGIILICRSKLKVGQKASYIKLDEKIYFAKGST</sequence>
<feature type="transmembrane region" description="Helical" evidence="1">
    <location>
        <begin position="12"/>
        <end position="30"/>
    </location>
</feature>
<dbReference type="InterPro" id="IPR048118">
    <property type="entry name" value="KwaA"/>
</dbReference>
<gene>
    <name evidence="2" type="ORF">RBSWK_05843</name>
</gene>
<keyword evidence="1" id="KW-1133">Transmembrane helix</keyword>
<dbReference type="AlphaFoldDB" id="L7C8U6"/>
<evidence type="ECO:0000313" key="3">
    <source>
        <dbReference type="Proteomes" id="UP000010959"/>
    </source>
</evidence>
<feature type="transmembrane region" description="Helical" evidence="1">
    <location>
        <begin position="50"/>
        <end position="69"/>
    </location>
</feature>
<dbReference type="RefSeq" id="WP_007340379.1">
    <property type="nucleotide sequence ID" value="NZ_AMWG01000163.1"/>
</dbReference>
<dbReference type="PATRIC" id="fig|993516.3.peg.6263"/>